<feature type="domain" description="Phospholipase/carboxylesterase/thioesterase" evidence="4">
    <location>
        <begin position="38"/>
        <end position="233"/>
    </location>
</feature>
<dbReference type="Pfam" id="PF02230">
    <property type="entry name" value="Abhydrolase_2"/>
    <property type="match status" value="1"/>
</dbReference>
<sequence>MYTPNPRRGADPPSDLPAKMDAMASPSALDPTAVLWSVEPAERAGRPLLVLLHGYGSDERDLFSLVPYLPERFVVAAVRAPLPPPFPMPGYSWYPIEGLDGRDPSRITTAADELLRWLDGVAEEAPVGLLGFSQGAAVALQALRLRPHGIDFAVNLSGYVAPGALASDADLAAARPPVFWGRGSHDETIPLALVEHSVDWLPGRVELSGRVYPGLTHSVSEDELRDVRVFLDKQLERLDG</sequence>
<dbReference type="InterPro" id="IPR050565">
    <property type="entry name" value="LYPA1-2/EST-like"/>
</dbReference>
<dbReference type="PANTHER" id="PTHR10655:SF17">
    <property type="entry name" value="LYSOPHOSPHOLIPASE-LIKE PROTEIN 1"/>
    <property type="match status" value="1"/>
</dbReference>
<evidence type="ECO:0000259" key="4">
    <source>
        <dbReference type="Pfam" id="PF02230"/>
    </source>
</evidence>
<dbReference type="InterPro" id="IPR029058">
    <property type="entry name" value="AB_hydrolase_fold"/>
</dbReference>
<dbReference type="AlphaFoldDB" id="A0A1Y5P7R6"/>
<feature type="region of interest" description="Disordered" evidence="3">
    <location>
        <begin position="1"/>
        <end position="22"/>
    </location>
</feature>
<evidence type="ECO:0000256" key="2">
    <source>
        <dbReference type="ARBA" id="ARBA00022801"/>
    </source>
</evidence>
<reference evidence="5" key="1">
    <citation type="submission" date="2016-03" db="EMBL/GenBank/DDBJ databases">
        <authorList>
            <person name="Ploux O."/>
        </authorList>
    </citation>
    <scope>NUCLEOTIDE SEQUENCE</scope>
    <source>
        <strain evidence="5">UC1</strain>
    </source>
</reference>
<evidence type="ECO:0000313" key="5">
    <source>
        <dbReference type="EMBL" id="SBS73359.1"/>
    </source>
</evidence>
<dbReference type="EMBL" id="FLQR01000008">
    <property type="protein sequence ID" value="SBS73359.1"/>
    <property type="molecule type" value="Genomic_DNA"/>
</dbReference>
<accession>A0A1Y5P7R6</accession>
<dbReference type="GO" id="GO:0016787">
    <property type="term" value="F:hydrolase activity"/>
    <property type="evidence" value="ECO:0007669"/>
    <property type="project" value="UniProtKB-KW"/>
</dbReference>
<dbReference type="PANTHER" id="PTHR10655">
    <property type="entry name" value="LYSOPHOSPHOLIPASE-RELATED"/>
    <property type="match status" value="1"/>
</dbReference>
<evidence type="ECO:0000256" key="1">
    <source>
        <dbReference type="ARBA" id="ARBA00006499"/>
    </source>
</evidence>
<dbReference type="Gene3D" id="3.40.50.1820">
    <property type="entry name" value="alpha/beta hydrolase"/>
    <property type="match status" value="1"/>
</dbReference>
<organism evidence="5">
    <name type="scientific">uncultured Microbacterium sp</name>
    <dbReference type="NCBI Taxonomy" id="191216"/>
    <lineage>
        <taxon>Bacteria</taxon>
        <taxon>Bacillati</taxon>
        <taxon>Actinomycetota</taxon>
        <taxon>Actinomycetes</taxon>
        <taxon>Micrococcales</taxon>
        <taxon>Microbacteriaceae</taxon>
        <taxon>Microbacterium</taxon>
        <taxon>environmental samples</taxon>
    </lineage>
</organism>
<dbReference type="InterPro" id="IPR003140">
    <property type="entry name" value="PLipase/COase/thioEstase"/>
</dbReference>
<comment type="similarity">
    <text evidence="1">Belongs to the AB hydrolase superfamily. AB hydrolase 2 family.</text>
</comment>
<keyword evidence="2" id="KW-0378">Hydrolase</keyword>
<name>A0A1Y5P7R6_9MICO</name>
<protein>
    <submittedName>
        <fullName evidence="5">Phospholipase/Carboxylesterase</fullName>
    </submittedName>
</protein>
<evidence type="ECO:0000256" key="3">
    <source>
        <dbReference type="SAM" id="MobiDB-lite"/>
    </source>
</evidence>
<dbReference type="SUPFAM" id="SSF53474">
    <property type="entry name" value="alpha/beta-Hydrolases"/>
    <property type="match status" value="1"/>
</dbReference>
<gene>
    <name evidence="5" type="ORF">MIPYR_40124</name>
</gene>
<proteinExistence type="inferred from homology"/>